<name>A0A6F9E529_9BACL</name>
<evidence type="ECO:0000313" key="2">
    <source>
        <dbReference type="EMBL" id="CAB3392525.1"/>
    </source>
</evidence>
<reference evidence="2 3" key="1">
    <citation type="submission" date="2020-04" db="EMBL/GenBank/DDBJ databases">
        <authorList>
            <person name="Hogendoorn C."/>
        </authorList>
    </citation>
    <scope>NUCLEOTIDE SEQUENCE [LARGE SCALE GENOMIC DNA]</scope>
    <source>
        <strain evidence="2">COOX1</strain>
    </source>
</reference>
<organism evidence="2 3">
    <name type="scientific">Kyrpidia spormannii</name>
    <dbReference type="NCBI Taxonomy" id="2055160"/>
    <lineage>
        <taxon>Bacteria</taxon>
        <taxon>Bacillati</taxon>
        <taxon>Bacillota</taxon>
        <taxon>Bacilli</taxon>
        <taxon>Bacillales</taxon>
        <taxon>Alicyclobacillaceae</taxon>
        <taxon>Kyrpidia</taxon>
    </lineage>
</organism>
<dbReference type="AlphaFoldDB" id="A0A6F9E529"/>
<evidence type="ECO:0000256" key="1">
    <source>
        <dbReference type="SAM" id="MobiDB-lite"/>
    </source>
</evidence>
<dbReference type="EMBL" id="LR792683">
    <property type="protein sequence ID" value="CAB3392525.1"/>
    <property type="molecule type" value="Genomic_DNA"/>
</dbReference>
<proteinExistence type="predicted"/>
<gene>
    <name evidence="2" type="ORF">COOX1_1454</name>
</gene>
<sequence>MVIGRPFDRTRQLTPEAAERREGSEPFRMVGAGGIVVVRHAVGGNRGVRSLPVSRFLGQI</sequence>
<accession>A0A6F9E529</accession>
<dbReference type="Proteomes" id="UP000502196">
    <property type="component" value="Chromosome"/>
</dbReference>
<evidence type="ECO:0000313" key="3">
    <source>
        <dbReference type="Proteomes" id="UP000502196"/>
    </source>
</evidence>
<protein>
    <submittedName>
        <fullName evidence="2">Uncharacterized protein</fullName>
    </submittedName>
</protein>
<feature type="region of interest" description="Disordered" evidence="1">
    <location>
        <begin position="1"/>
        <end position="25"/>
    </location>
</feature>